<dbReference type="Proteomes" id="UP001152300">
    <property type="component" value="Unassembled WGS sequence"/>
</dbReference>
<feature type="transmembrane region" description="Helical" evidence="6">
    <location>
        <begin position="45"/>
        <end position="64"/>
    </location>
</feature>
<dbReference type="GO" id="GO:0022857">
    <property type="term" value="F:transmembrane transporter activity"/>
    <property type="evidence" value="ECO:0007669"/>
    <property type="project" value="TreeGrafter"/>
</dbReference>
<feature type="transmembrane region" description="Helical" evidence="6">
    <location>
        <begin position="111"/>
        <end position="134"/>
    </location>
</feature>
<organism evidence="7 8">
    <name type="scientific">Sclerotinia nivalis</name>
    <dbReference type="NCBI Taxonomy" id="352851"/>
    <lineage>
        <taxon>Eukaryota</taxon>
        <taxon>Fungi</taxon>
        <taxon>Dikarya</taxon>
        <taxon>Ascomycota</taxon>
        <taxon>Pezizomycotina</taxon>
        <taxon>Leotiomycetes</taxon>
        <taxon>Helotiales</taxon>
        <taxon>Sclerotiniaceae</taxon>
        <taxon>Sclerotinia</taxon>
    </lineage>
</organism>
<evidence type="ECO:0008006" key="9">
    <source>
        <dbReference type="Google" id="ProtNLM"/>
    </source>
</evidence>
<comment type="caution">
    <text evidence="7">The sequence shown here is derived from an EMBL/GenBank/DDBJ whole genome shotgun (WGS) entry which is preliminary data.</text>
</comment>
<evidence type="ECO:0000313" key="7">
    <source>
        <dbReference type="EMBL" id="KAJ8068807.1"/>
    </source>
</evidence>
<dbReference type="PANTHER" id="PTHR23502:SF68">
    <property type="entry name" value="MULTIDRUG TRANSPORTER, PUTATIVE (AFU_ORTHOLOGUE AFUA_3G01120)-RELATED"/>
    <property type="match status" value="1"/>
</dbReference>
<sequence>MMVPRKSAAGKTKPEQRLPPVTFGGIIIPIGLFMYGWTVETRVHWIAPIIAIGIPGMGIVATTIPASSYMVDAYGIHAASAMAASVALRNVSGAVFPLVGPPLYDRLGLGWGNSLLGFVALGFIPMPLLMVRFGERLRLLDGRKIDY</sequence>
<keyword evidence="5 6" id="KW-0472">Membrane</keyword>
<dbReference type="SUPFAM" id="SSF103473">
    <property type="entry name" value="MFS general substrate transporter"/>
    <property type="match status" value="1"/>
</dbReference>
<dbReference type="OrthoDB" id="5296287at2759"/>
<feature type="transmembrane region" description="Helical" evidence="6">
    <location>
        <begin position="21"/>
        <end position="39"/>
    </location>
</feature>
<comment type="similarity">
    <text evidence="2">Belongs to the major facilitator superfamily.</text>
</comment>
<evidence type="ECO:0000256" key="2">
    <source>
        <dbReference type="ARBA" id="ARBA00008335"/>
    </source>
</evidence>
<gene>
    <name evidence="7" type="ORF">OCU04_002499</name>
</gene>
<evidence type="ECO:0000256" key="6">
    <source>
        <dbReference type="SAM" id="Phobius"/>
    </source>
</evidence>
<feature type="transmembrane region" description="Helical" evidence="6">
    <location>
        <begin position="76"/>
        <end position="99"/>
    </location>
</feature>
<protein>
    <recommendedName>
        <fullName evidence="9">Major facilitator superfamily (MFS) profile domain-containing protein</fullName>
    </recommendedName>
</protein>
<evidence type="ECO:0000256" key="5">
    <source>
        <dbReference type="ARBA" id="ARBA00023136"/>
    </source>
</evidence>
<keyword evidence="3 6" id="KW-0812">Transmembrane</keyword>
<evidence type="ECO:0000313" key="8">
    <source>
        <dbReference type="Proteomes" id="UP001152300"/>
    </source>
</evidence>
<comment type="subcellular location">
    <subcellularLocation>
        <location evidence="1">Membrane</location>
        <topology evidence="1">Multi-pass membrane protein</topology>
    </subcellularLocation>
</comment>
<dbReference type="EMBL" id="JAPEIS010000002">
    <property type="protein sequence ID" value="KAJ8068807.1"/>
    <property type="molecule type" value="Genomic_DNA"/>
</dbReference>
<dbReference type="GO" id="GO:0016020">
    <property type="term" value="C:membrane"/>
    <property type="evidence" value="ECO:0007669"/>
    <property type="project" value="UniProtKB-SubCell"/>
</dbReference>
<proteinExistence type="inferred from homology"/>
<dbReference type="Gene3D" id="1.20.1250.20">
    <property type="entry name" value="MFS general substrate transporter like domains"/>
    <property type="match status" value="1"/>
</dbReference>
<evidence type="ECO:0000256" key="3">
    <source>
        <dbReference type="ARBA" id="ARBA00022692"/>
    </source>
</evidence>
<evidence type="ECO:0000256" key="4">
    <source>
        <dbReference type="ARBA" id="ARBA00022989"/>
    </source>
</evidence>
<accession>A0A9X0DP46</accession>
<evidence type="ECO:0000256" key="1">
    <source>
        <dbReference type="ARBA" id="ARBA00004141"/>
    </source>
</evidence>
<name>A0A9X0DP46_9HELO</name>
<keyword evidence="8" id="KW-1185">Reference proteome</keyword>
<dbReference type="InterPro" id="IPR036259">
    <property type="entry name" value="MFS_trans_sf"/>
</dbReference>
<dbReference type="AlphaFoldDB" id="A0A9X0DP46"/>
<keyword evidence="4 6" id="KW-1133">Transmembrane helix</keyword>
<dbReference type="PANTHER" id="PTHR23502">
    <property type="entry name" value="MAJOR FACILITATOR SUPERFAMILY"/>
    <property type="match status" value="1"/>
</dbReference>
<reference evidence="7" key="1">
    <citation type="submission" date="2022-11" db="EMBL/GenBank/DDBJ databases">
        <title>Genome Resource of Sclerotinia nivalis Strain SnTB1, a Plant Pathogen Isolated from American Ginseng.</title>
        <authorList>
            <person name="Fan S."/>
        </authorList>
    </citation>
    <scope>NUCLEOTIDE SEQUENCE</scope>
    <source>
        <strain evidence="7">SnTB1</strain>
    </source>
</reference>